<dbReference type="Gene3D" id="2.120.10.30">
    <property type="entry name" value="TolB, C-terminal domain"/>
    <property type="match status" value="1"/>
</dbReference>
<dbReference type="PANTHER" id="PTHR19328">
    <property type="entry name" value="HEDGEHOG-INTERACTING PROTEIN"/>
    <property type="match status" value="1"/>
</dbReference>
<dbReference type="InterPro" id="IPR011042">
    <property type="entry name" value="6-blade_b-propeller_TolB-like"/>
</dbReference>
<accession>B3T279</accession>
<proteinExistence type="predicted"/>
<reference evidence="2" key="1">
    <citation type="journal article" date="2008" name="ISME J.">
        <title>Genomic patterns of recombination, clonal divergence and environment in marine microbial populations.</title>
        <authorList>
            <person name="Konstantinidis K.T."/>
            <person name="Delong E.F."/>
        </authorList>
    </citation>
    <scope>NUCLEOTIDE SEQUENCE</scope>
</reference>
<name>B3T279_9ZZZZ</name>
<dbReference type="InterPro" id="IPR012938">
    <property type="entry name" value="Glc/Sorbosone_DH"/>
</dbReference>
<dbReference type="PANTHER" id="PTHR19328:SF75">
    <property type="entry name" value="ALDOSE SUGAR DEHYDROGENASE YLII"/>
    <property type="match status" value="1"/>
</dbReference>
<gene>
    <name evidence="2" type="ORF">ALOHA_HF4000137B17ctg1g25</name>
</gene>
<organism evidence="2">
    <name type="scientific">uncultured marine microorganism HF4000_137B17</name>
    <dbReference type="NCBI Taxonomy" id="455523"/>
    <lineage>
        <taxon>unclassified sequences</taxon>
        <taxon>environmental samples</taxon>
    </lineage>
</organism>
<feature type="domain" description="Glucose/Sorbosone dehydrogenase" evidence="1">
    <location>
        <begin position="3"/>
        <end position="329"/>
    </location>
</feature>
<evidence type="ECO:0000259" key="1">
    <source>
        <dbReference type="Pfam" id="PF07995"/>
    </source>
</evidence>
<protein>
    <recommendedName>
        <fullName evidence="1">Glucose/Sorbosone dehydrogenase domain-containing protein</fullName>
    </recommendedName>
</protein>
<dbReference type="AlphaFoldDB" id="B3T279"/>
<evidence type="ECO:0000313" key="2">
    <source>
        <dbReference type="EMBL" id="ABZ06688.1"/>
    </source>
</evidence>
<dbReference type="EMBL" id="EU016582">
    <property type="protein sequence ID" value="ABZ06688.1"/>
    <property type="molecule type" value="Genomic_DNA"/>
</dbReference>
<dbReference type="SUPFAM" id="SSF50952">
    <property type="entry name" value="Soluble quinoprotein glucose dehydrogenase"/>
    <property type="match status" value="1"/>
</dbReference>
<dbReference type="InterPro" id="IPR011041">
    <property type="entry name" value="Quinoprot_gluc/sorb_DH_b-prop"/>
</dbReference>
<sequence length="339" mass="37103">MIFTNDGSDRAFLALQPGQIKVLDSTGEDAQVHEFMDIRSRVGDRGNEEGLLGLALDPDFSANGFFYTYYSGASPRRSVISRFSVSADTPDRADPDSELVIMEVAQPFSNHNGGQIRFGPDGFLYISLGDGGSRGDPNGNGQNRSNLLGSILRIDVSGLDSLGRYAIPDDNPFVGNPNARGEIWAYGLRNPWRFSFDPLTGDLWVGDVGQNRFEEIDLVNRGGNYGWNVMEGLHCYARADGTCDQSGLALPVAEYDRGGGCSVTGGYVYRSSRLPQLFGAYVYGDFCSGKIWALRHDGSRVTEQMMIADTSLRISSFAQTPSGEIFILSFDSKIYHFTP</sequence>
<dbReference type="Pfam" id="PF07995">
    <property type="entry name" value="GSDH"/>
    <property type="match status" value="1"/>
</dbReference>